<dbReference type="Proteomes" id="UP001497382">
    <property type="component" value="Unassembled WGS sequence"/>
</dbReference>
<dbReference type="GO" id="GO:0008270">
    <property type="term" value="F:zinc ion binding"/>
    <property type="evidence" value="ECO:0007669"/>
    <property type="project" value="UniProtKB-KW"/>
</dbReference>
<dbReference type="PROSITE" id="PS50089">
    <property type="entry name" value="ZF_RING_2"/>
    <property type="match status" value="2"/>
</dbReference>
<keyword evidence="2 4" id="KW-0863">Zinc-finger</keyword>
<evidence type="ECO:0000256" key="2">
    <source>
        <dbReference type="ARBA" id="ARBA00022771"/>
    </source>
</evidence>
<dbReference type="PANTHER" id="PTHR14155:SF627">
    <property type="entry name" value="OS06G0192800 PROTEIN"/>
    <property type="match status" value="1"/>
</dbReference>
<dbReference type="SMART" id="SM00184">
    <property type="entry name" value="RING"/>
    <property type="match status" value="2"/>
</dbReference>
<dbReference type="InterPro" id="IPR053238">
    <property type="entry name" value="RING-H2_zinc_finger"/>
</dbReference>
<dbReference type="PANTHER" id="PTHR14155">
    <property type="entry name" value="RING FINGER DOMAIN-CONTAINING"/>
    <property type="match status" value="1"/>
</dbReference>
<keyword evidence="8" id="KW-1185">Reference proteome</keyword>
<dbReference type="Gene3D" id="3.30.40.10">
    <property type="entry name" value="Zinc/RING finger domain, C3HC4 (zinc finger)"/>
    <property type="match status" value="2"/>
</dbReference>
<evidence type="ECO:0000256" key="5">
    <source>
        <dbReference type="SAM" id="MobiDB-lite"/>
    </source>
</evidence>
<protein>
    <recommendedName>
        <fullName evidence="6">RING-type domain-containing protein</fullName>
    </recommendedName>
</protein>
<evidence type="ECO:0000256" key="3">
    <source>
        <dbReference type="ARBA" id="ARBA00022833"/>
    </source>
</evidence>
<organism evidence="7 8">
    <name type="scientific">Larinioides sclopetarius</name>
    <dbReference type="NCBI Taxonomy" id="280406"/>
    <lineage>
        <taxon>Eukaryota</taxon>
        <taxon>Metazoa</taxon>
        <taxon>Ecdysozoa</taxon>
        <taxon>Arthropoda</taxon>
        <taxon>Chelicerata</taxon>
        <taxon>Arachnida</taxon>
        <taxon>Araneae</taxon>
        <taxon>Araneomorphae</taxon>
        <taxon>Entelegynae</taxon>
        <taxon>Araneoidea</taxon>
        <taxon>Araneidae</taxon>
        <taxon>Larinioides</taxon>
    </lineage>
</organism>
<evidence type="ECO:0000256" key="1">
    <source>
        <dbReference type="ARBA" id="ARBA00022723"/>
    </source>
</evidence>
<dbReference type="CDD" id="cd16473">
    <property type="entry name" value="RING-H2_RNF103"/>
    <property type="match status" value="1"/>
</dbReference>
<gene>
    <name evidence="7" type="ORF">LARSCL_LOCUS15314</name>
</gene>
<feature type="region of interest" description="Disordered" evidence="5">
    <location>
        <begin position="1"/>
        <end position="75"/>
    </location>
</feature>
<dbReference type="AlphaFoldDB" id="A0AAV2AWH0"/>
<evidence type="ECO:0000259" key="6">
    <source>
        <dbReference type="PROSITE" id="PS50089"/>
    </source>
</evidence>
<feature type="compositionally biased region" description="Basic residues" evidence="5">
    <location>
        <begin position="1"/>
        <end position="10"/>
    </location>
</feature>
<proteinExistence type="predicted"/>
<sequence>MKRAGKRKHSSVASAESGPFSMVTETQTKRRRQSPCTSSTKNVKKEASVRDRRKLRQRSVQDPSTSREGRLPSGNTSAGYQCPICLESARNNEMNCLPCYHAFHQFCIDEWLRENRRCPVCRQETAPLQNTSQETALPQNARHSLNNQRLSISTRYQCPICLESTRNDEVKCLPCYHAFHPACIDQWLIEDRRCPVCRQEAAPPQNPRPSLNNQRQMIFGRLQALPRMTNVTNNVGRNNGGISMMLNDFFTRLTNYSMRLNNGGIVMRHNNGSSMILNNRGIEMRRNDGSSMILNNGGIEVRRNDGSSMILNTGGTRRNNINFYNS</sequence>
<feature type="domain" description="RING-type" evidence="6">
    <location>
        <begin position="82"/>
        <end position="122"/>
    </location>
</feature>
<reference evidence="7 8" key="1">
    <citation type="submission" date="2024-04" db="EMBL/GenBank/DDBJ databases">
        <authorList>
            <person name="Rising A."/>
            <person name="Reimegard J."/>
            <person name="Sonavane S."/>
            <person name="Akerstrom W."/>
            <person name="Nylinder S."/>
            <person name="Hedman E."/>
            <person name="Kallberg Y."/>
        </authorList>
    </citation>
    <scope>NUCLEOTIDE SEQUENCE [LARGE SCALE GENOMIC DNA]</scope>
</reference>
<dbReference type="Pfam" id="PF13639">
    <property type="entry name" value="zf-RING_2"/>
    <property type="match status" value="2"/>
</dbReference>
<accession>A0AAV2AWH0</accession>
<evidence type="ECO:0000313" key="8">
    <source>
        <dbReference type="Proteomes" id="UP001497382"/>
    </source>
</evidence>
<feature type="domain" description="RING-type" evidence="6">
    <location>
        <begin position="158"/>
        <end position="198"/>
    </location>
</feature>
<comment type="caution">
    <text evidence="7">The sequence shown here is derived from an EMBL/GenBank/DDBJ whole genome shotgun (WGS) entry which is preliminary data.</text>
</comment>
<dbReference type="InterPro" id="IPR001841">
    <property type="entry name" value="Znf_RING"/>
</dbReference>
<evidence type="ECO:0000256" key="4">
    <source>
        <dbReference type="PROSITE-ProRule" id="PRU00175"/>
    </source>
</evidence>
<keyword evidence="3" id="KW-0862">Zinc</keyword>
<dbReference type="InterPro" id="IPR013083">
    <property type="entry name" value="Znf_RING/FYVE/PHD"/>
</dbReference>
<dbReference type="EMBL" id="CAXIEN010000231">
    <property type="protein sequence ID" value="CAL1288385.1"/>
    <property type="molecule type" value="Genomic_DNA"/>
</dbReference>
<keyword evidence="1" id="KW-0479">Metal-binding</keyword>
<name>A0AAV2AWH0_9ARAC</name>
<evidence type="ECO:0000313" key="7">
    <source>
        <dbReference type="EMBL" id="CAL1288385.1"/>
    </source>
</evidence>
<dbReference type="SUPFAM" id="SSF57850">
    <property type="entry name" value="RING/U-box"/>
    <property type="match status" value="2"/>
</dbReference>